<reference evidence="1" key="1">
    <citation type="submission" date="2020-08" db="EMBL/GenBank/DDBJ databases">
        <title>Multicomponent nature underlies the extraordinary mechanical properties of spider dragline silk.</title>
        <authorList>
            <person name="Kono N."/>
            <person name="Nakamura H."/>
            <person name="Mori M."/>
            <person name="Yoshida Y."/>
            <person name="Ohtoshi R."/>
            <person name="Malay A.D."/>
            <person name="Moran D.A.P."/>
            <person name="Tomita M."/>
            <person name="Numata K."/>
            <person name="Arakawa K."/>
        </authorList>
    </citation>
    <scope>NUCLEOTIDE SEQUENCE</scope>
</reference>
<evidence type="ECO:0000313" key="2">
    <source>
        <dbReference type="Proteomes" id="UP000886998"/>
    </source>
</evidence>
<gene>
    <name evidence="1" type="ORF">TNIN_493421</name>
</gene>
<accession>A0A8X6XMF2</accession>
<dbReference type="AlphaFoldDB" id="A0A8X6XMF2"/>
<keyword evidence="2" id="KW-1185">Reference proteome</keyword>
<proteinExistence type="predicted"/>
<organism evidence="1 2">
    <name type="scientific">Trichonephila inaurata madagascariensis</name>
    <dbReference type="NCBI Taxonomy" id="2747483"/>
    <lineage>
        <taxon>Eukaryota</taxon>
        <taxon>Metazoa</taxon>
        <taxon>Ecdysozoa</taxon>
        <taxon>Arthropoda</taxon>
        <taxon>Chelicerata</taxon>
        <taxon>Arachnida</taxon>
        <taxon>Araneae</taxon>
        <taxon>Araneomorphae</taxon>
        <taxon>Entelegynae</taxon>
        <taxon>Araneoidea</taxon>
        <taxon>Nephilidae</taxon>
        <taxon>Trichonephila</taxon>
        <taxon>Trichonephila inaurata</taxon>
    </lineage>
</organism>
<evidence type="ECO:0000313" key="1">
    <source>
        <dbReference type="EMBL" id="GFY55302.1"/>
    </source>
</evidence>
<dbReference type="Proteomes" id="UP000886998">
    <property type="component" value="Unassembled WGS sequence"/>
</dbReference>
<comment type="caution">
    <text evidence="1">The sequence shown here is derived from an EMBL/GenBank/DDBJ whole genome shotgun (WGS) entry which is preliminary data.</text>
</comment>
<name>A0A8X6XMF2_9ARAC</name>
<dbReference type="EMBL" id="BMAV01010301">
    <property type="protein sequence ID" value="GFY55302.1"/>
    <property type="molecule type" value="Genomic_DNA"/>
</dbReference>
<protein>
    <submittedName>
        <fullName evidence="1">Uncharacterized protein</fullName>
    </submittedName>
</protein>
<sequence length="101" mass="11162">MKDVILSLRQYIALGDTSLPLILTLKRCIGRLSSTQINKILNKSCEKAGPNAEVSVYNLKSVTNGMFIAQSLAVRTLQQLSKNERLRFSPSSEKSCCTTLN</sequence>